<feature type="compositionally biased region" description="Polar residues" evidence="1">
    <location>
        <begin position="1"/>
        <end position="10"/>
    </location>
</feature>
<accession>A0A1X0QDL2</accession>
<protein>
    <submittedName>
        <fullName evidence="2">Uncharacterized protein</fullName>
    </submittedName>
</protein>
<feature type="compositionally biased region" description="Low complexity" evidence="1">
    <location>
        <begin position="11"/>
        <end position="28"/>
    </location>
</feature>
<keyword evidence="3" id="KW-1185">Reference proteome</keyword>
<reference evidence="2 3" key="1">
    <citation type="journal article" date="2017" name="Environ. Microbiol.">
        <title>Decay of the glycolytic pathway and adaptation to intranuclear parasitism within Enterocytozoonidae microsporidia.</title>
        <authorList>
            <person name="Wiredu Boakye D."/>
            <person name="Jaroenlak P."/>
            <person name="Prachumwat A."/>
            <person name="Williams T.A."/>
            <person name="Bateman K.S."/>
            <person name="Itsathitphaisarn O."/>
            <person name="Sritunyalucksana K."/>
            <person name="Paszkiewicz K.H."/>
            <person name="Moore K.A."/>
            <person name="Stentiford G.D."/>
            <person name="Williams B.A."/>
        </authorList>
    </citation>
    <scope>NUCLEOTIDE SEQUENCE [LARGE SCALE GENOMIC DNA]</scope>
    <source>
        <strain evidence="2 3">GB1</strain>
    </source>
</reference>
<dbReference type="EMBL" id="LVKB01000010">
    <property type="protein sequence ID" value="ORD97773.1"/>
    <property type="molecule type" value="Genomic_DNA"/>
</dbReference>
<gene>
    <name evidence="2" type="ORF">HERIO_359</name>
</gene>
<dbReference type="VEuPathDB" id="MicrosporidiaDB:HERIO_359"/>
<organism evidence="2 3">
    <name type="scientific">Hepatospora eriocheir</name>
    <dbReference type="NCBI Taxonomy" id="1081669"/>
    <lineage>
        <taxon>Eukaryota</taxon>
        <taxon>Fungi</taxon>
        <taxon>Fungi incertae sedis</taxon>
        <taxon>Microsporidia</taxon>
        <taxon>Hepatosporidae</taxon>
        <taxon>Hepatospora</taxon>
    </lineage>
</organism>
<feature type="region of interest" description="Disordered" evidence="1">
    <location>
        <begin position="1"/>
        <end position="28"/>
    </location>
</feature>
<dbReference type="Proteomes" id="UP000192356">
    <property type="component" value="Unassembled WGS sequence"/>
</dbReference>
<dbReference type="AlphaFoldDB" id="A0A1X0QDL2"/>
<evidence type="ECO:0000256" key="1">
    <source>
        <dbReference type="SAM" id="MobiDB-lite"/>
    </source>
</evidence>
<dbReference type="VEuPathDB" id="MicrosporidiaDB:A0H76_2667"/>
<name>A0A1X0QDL2_9MICR</name>
<proteinExistence type="predicted"/>
<comment type="caution">
    <text evidence="2">The sequence shown here is derived from an EMBL/GenBank/DDBJ whole genome shotgun (WGS) entry which is preliminary data.</text>
</comment>
<evidence type="ECO:0000313" key="3">
    <source>
        <dbReference type="Proteomes" id="UP000192356"/>
    </source>
</evidence>
<evidence type="ECO:0000313" key="2">
    <source>
        <dbReference type="EMBL" id="ORD97773.1"/>
    </source>
</evidence>
<sequence>MLKNTPKMSGNNNQYNYQNPNLIRPPNNINQDNKIPYNQFHNNNQLCNNQIQQPNGHLQQFQENSENMQFSKNNTLSENEKPTTSFCSIWFSTKKSLFLLFISIILFI</sequence>